<keyword evidence="3" id="KW-1185">Reference proteome</keyword>
<evidence type="ECO:0000313" key="2">
    <source>
        <dbReference type="EMBL" id="CAK0807096.1"/>
    </source>
</evidence>
<name>A0ABN9QP01_9DINO</name>
<accession>A0ABN9QP01</accession>
<proteinExistence type="predicted"/>
<evidence type="ECO:0000256" key="1">
    <source>
        <dbReference type="SAM" id="MobiDB-lite"/>
    </source>
</evidence>
<organism evidence="2 3">
    <name type="scientific">Prorocentrum cordatum</name>
    <dbReference type="NCBI Taxonomy" id="2364126"/>
    <lineage>
        <taxon>Eukaryota</taxon>
        <taxon>Sar</taxon>
        <taxon>Alveolata</taxon>
        <taxon>Dinophyceae</taxon>
        <taxon>Prorocentrales</taxon>
        <taxon>Prorocentraceae</taxon>
        <taxon>Prorocentrum</taxon>
    </lineage>
</organism>
<comment type="caution">
    <text evidence="2">The sequence shown here is derived from an EMBL/GenBank/DDBJ whole genome shotgun (WGS) entry which is preliminary data.</text>
</comment>
<protein>
    <submittedName>
        <fullName evidence="2">Uncharacterized protein</fullName>
    </submittedName>
</protein>
<evidence type="ECO:0000313" key="3">
    <source>
        <dbReference type="Proteomes" id="UP001189429"/>
    </source>
</evidence>
<feature type="region of interest" description="Disordered" evidence="1">
    <location>
        <begin position="1"/>
        <end position="21"/>
    </location>
</feature>
<dbReference type="EMBL" id="CAUYUJ010003847">
    <property type="protein sequence ID" value="CAK0807096.1"/>
    <property type="molecule type" value="Genomic_DNA"/>
</dbReference>
<feature type="region of interest" description="Disordered" evidence="1">
    <location>
        <begin position="208"/>
        <end position="231"/>
    </location>
</feature>
<gene>
    <name evidence="2" type="ORF">PCOR1329_LOCUS13082</name>
</gene>
<reference evidence="2" key="1">
    <citation type="submission" date="2023-10" db="EMBL/GenBank/DDBJ databases">
        <authorList>
            <person name="Chen Y."/>
            <person name="Shah S."/>
            <person name="Dougan E. K."/>
            <person name="Thang M."/>
            <person name="Chan C."/>
        </authorList>
    </citation>
    <scope>NUCLEOTIDE SEQUENCE [LARGE SCALE GENOMIC DNA]</scope>
</reference>
<sequence length="231" mass="25990">MGLGRIKKHFLKKNKKHDEERPHRKIKQAIQMLRGMMKASGNDNMDADVSHDDDDHFEQLCGSGNKLNDQKRAVVKLLMSWNKHPEKVNIEALRKVWRQVPTGQRMGFLSEMRALAKNIMDSEANKTSGSAGPSRGPSMTAVIMPGEAPVVEEASNAVHPEIPRKRCSRTQTCPAGRWMMRTVGSRLSLGRQTSPGLDSMRSLRRTSCRPQRGVTKHQRYFRSPGSFATNS</sequence>
<feature type="compositionally biased region" description="Basic residues" evidence="1">
    <location>
        <begin position="1"/>
        <end position="15"/>
    </location>
</feature>
<dbReference type="Proteomes" id="UP001189429">
    <property type="component" value="Unassembled WGS sequence"/>
</dbReference>